<dbReference type="Proteomes" id="UP000007797">
    <property type="component" value="Unassembled WGS sequence"/>
</dbReference>
<keyword evidence="4" id="KW-0449">Lipoprotein</keyword>
<dbReference type="GO" id="GO:0005525">
    <property type="term" value="F:GTP binding"/>
    <property type="evidence" value="ECO:0007669"/>
    <property type="project" value="UniProtKB-KW"/>
</dbReference>
<dbReference type="PRINTS" id="PR00449">
    <property type="entry name" value="RASTRNSFRMNG"/>
</dbReference>
<keyword evidence="2" id="KW-0547">Nucleotide-binding</keyword>
<dbReference type="EMBL" id="GL883010">
    <property type="protein sequence ID" value="EGG21278.1"/>
    <property type="molecule type" value="Genomic_DNA"/>
</dbReference>
<dbReference type="OMA" id="WRLTENI"/>
<feature type="region of interest" description="Disordered" evidence="5">
    <location>
        <begin position="403"/>
        <end position="493"/>
    </location>
</feature>
<keyword evidence="3" id="KW-0342">GTP-binding</keyword>
<dbReference type="PROSITE" id="PS51419">
    <property type="entry name" value="RAB"/>
    <property type="match status" value="1"/>
</dbReference>
<evidence type="ECO:0000256" key="1">
    <source>
        <dbReference type="ARBA" id="ARBA00006270"/>
    </source>
</evidence>
<evidence type="ECO:0000313" key="6">
    <source>
        <dbReference type="EMBL" id="EGG21278.1"/>
    </source>
</evidence>
<dbReference type="InterPro" id="IPR027417">
    <property type="entry name" value="P-loop_NTPase"/>
</dbReference>
<evidence type="ECO:0000256" key="5">
    <source>
        <dbReference type="SAM" id="MobiDB-lite"/>
    </source>
</evidence>
<dbReference type="RefSeq" id="XP_004359128.1">
    <property type="nucleotide sequence ID" value="XM_004359071.1"/>
</dbReference>
<dbReference type="FunFam" id="3.40.50.300:FF:001447">
    <property type="entry name" value="Ras-related protein Rab-1B"/>
    <property type="match status" value="1"/>
</dbReference>
<evidence type="ECO:0000313" key="7">
    <source>
        <dbReference type="Proteomes" id="UP000007797"/>
    </source>
</evidence>
<dbReference type="PROSITE" id="PS51420">
    <property type="entry name" value="RHO"/>
    <property type="match status" value="1"/>
</dbReference>
<dbReference type="Pfam" id="PF00071">
    <property type="entry name" value="Ras"/>
    <property type="match status" value="1"/>
</dbReference>
<protein>
    <submittedName>
        <fullName evidence="6">Small GTPase</fullName>
    </submittedName>
</protein>
<dbReference type="AlphaFoldDB" id="F4PR78"/>
<reference evidence="7" key="1">
    <citation type="journal article" date="2011" name="Genome Res.">
        <title>Phylogeny-wide analysis of social amoeba genomes highlights ancient origins for complex intercellular communication.</title>
        <authorList>
            <person name="Heidel A.J."/>
            <person name="Lawal H.M."/>
            <person name="Felder M."/>
            <person name="Schilde C."/>
            <person name="Helps N.R."/>
            <person name="Tunggal B."/>
            <person name="Rivero F."/>
            <person name="John U."/>
            <person name="Schleicher M."/>
            <person name="Eichinger L."/>
            <person name="Platzer M."/>
            <person name="Noegel A.A."/>
            <person name="Schaap P."/>
            <person name="Gloeckner G."/>
        </authorList>
    </citation>
    <scope>NUCLEOTIDE SEQUENCE [LARGE SCALE GENOMIC DNA]</scope>
    <source>
        <strain evidence="7">SH3</strain>
    </source>
</reference>
<dbReference type="PANTHER" id="PTHR47977">
    <property type="entry name" value="RAS-RELATED PROTEIN RAB"/>
    <property type="match status" value="1"/>
</dbReference>
<name>F4PR78_CACFS</name>
<dbReference type="STRING" id="1054147.F4PR78"/>
<dbReference type="KEGG" id="dfa:DFA_01158"/>
<keyword evidence="7" id="KW-1185">Reference proteome</keyword>
<evidence type="ECO:0000256" key="3">
    <source>
        <dbReference type="ARBA" id="ARBA00023134"/>
    </source>
</evidence>
<dbReference type="InterPro" id="IPR001806">
    <property type="entry name" value="Small_GTPase"/>
</dbReference>
<feature type="region of interest" description="Disordered" evidence="5">
    <location>
        <begin position="1"/>
        <end position="62"/>
    </location>
</feature>
<evidence type="ECO:0000256" key="2">
    <source>
        <dbReference type="ARBA" id="ARBA00022741"/>
    </source>
</evidence>
<dbReference type="Gene3D" id="3.40.50.300">
    <property type="entry name" value="P-loop containing nucleotide triphosphate hydrolases"/>
    <property type="match status" value="1"/>
</dbReference>
<accession>F4PR78</accession>
<dbReference type="GeneID" id="14873497"/>
<evidence type="ECO:0000256" key="4">
    <source>
        <dbReference type="ARBA" id="ARBA00023288"/>
    </source>
</evidence>
<dbReference type="SUPFAM" id="SSF52540">
    <property type="entry name" value="P-loop containing nucleoside triphosphate hydrolases"/>
    <property type="match status" value="1"/>
</dbReference>
<comment type="similarity">
    <text evidence="1">Belongs to the small GTPase superfamily. Rab family.</text>
</comment>
<dbReference type="OrthoDB" id="14996at2759"/>
<dbReference type="SMART" id="SM00173">
    <property type="entry name" value="RAS"/>
    <property type="match status" value="1"/>
</dbReference>
<dbReference type="InterPro" id="IPR050227">
    <property type="entry name" value="Rab"/>
</dbReference>
<feature type="compositionally biased region" description="Acidic residues" evidence="5">
    <location>
        <begin position="32"/>
        <end position="61"/>
    </location>
</feature>
<dbReference type="SMART" id="SM00174">
    <property type="entry name" value="RHO"/>
    <property type="match status" value="1"/>
</dbReference>
<feature type="compositionally biased region" description="Low complexity" evidence="5">
    <location>
        <begin position="426"/>
        <end position="482"/>
    </location>
</feature>
<feature type="compositionally biased region" description="Basic and acidic residues" evidence="5">
    <location>
        <begin position="8"/>
        <end position="31"/>
    </location>
</feature>
<dbReference type="PROSITE" id="PS51421">
    <property type="entry name" value="RAS"/>
    <property type="match status" value="1"/>
</dbReference>
<gene>
    <name evidence="6" type="primary">rsmM</name>
    <name evidence="6" type="ORF">DFA_01158</name>
</gene>
<dbReference type="SMART" id="SM00175">
    <property type="entry name" value="RAB"/>
    <property type="match status" value="1"/>
</dbReference>
<sequence>MGKPKSALRVDKSKLDEQVHELKNHPSLIKDDQEEEDDDMKMNGIDEDNENENNDGSDEEIQEKKLSHKERAQLRKEMKQEVKELKVQKLNELVIKSICHQANILSGRAADCSLNRKQQTSIKNAIDIFKVTHSNNRKKRASRRVCVFEQKKQTIRDISTIIIYTSSTITTTRYIMSLRIRKFTFLSTSPPPPTTINDPLSSSTTSSDITLKALVIGDACVGKSSLIWRLTENIFPNNEQANLTLQNSVKSKAIQFGKKQILVKFTDTAGQERFRTLSRTLYSNTDIVILTYDPTTQSSFENLSCWWKEVERYLLGVPMGSSATASTIQQSKVFIALAVTKCDLSQQHVVNQAAAQEFANQRGIPIIETSSLANTGIETLLQTVVRGAGEKIYQTENWSKLKIKGTDNSSTPNGSGGRGQRSPTMSPTSSSSSSSPTTNNINNQNQNNNGNNTNTNNNNNNNNNNTTNNNNNTNNTTNANSNTEKKQSFCTIL</sequence>
<proteinExistence type="inferred from homology"/>
<dbReference type="CDD" id="cd00154">
    <property type="entry name" value="Rab"/>
    <property type="match status" value="1"/>
</dbReference>
<dbReference type="GO" id="GO:0003924">
    <property type="term" value="F:GTPase activity"/>
    <property type="evidence" value="ECO:0007669"/>
    <property type="project" value="InterPro"/>
</dbReference>
<organism evidence="6 7">
    <name type="scientific">Cavenderia fasciculata</name>
    <name type="common">Slime mold</name>
    <name type="synonym">Dictyostelium fasciculatum</name>
    <dbReference type="NCBI Taxonomy" id="261658"/>
    <lineage>
        <taxon>Eukaryota</taxon>
        <taxon>Amoebozoa</taxon>
        <taxon>Evosea</taxon>
        <taxon>Eumycetozoa</taxon>
        <taxon>Dictyostelia</taxon>
        <taxon>Acytosteliales</taxon>
        <taxon>Cavenderiaceae</taxon>
        <taxon>Cavenderia</taxon>
    </lineage>
</organism>